<sequence length="678" mass="72839">MAFIKIDPDKVDTVASNLEERSGAVEEERKNIDNTSSDNHDPVPSVVTATEAFSVAPVQASPFGFGAATTFNAAAQGLRDLAEELRTRSQEARNLNSSGVTMTNDDGTLSYYYYLPDPPEGTVDTEAYWNNMDTATNVREYNSKSVENARAESAELIEAIENGKSSKGRTVDEIMAEISKHQDVLTYGLTFVTTWTPEGYLNLQNDLDPAHIPVLAHNLAAATQNEGSGASLAKMYDEATQGDDTILMTTRLNHLLTAPETYFGTEFLVDLADRLEERPYDAIRAHDQVHPNKTSIPDPMAGVLTAMGNNPEAALTYLVPNGEMGADGYWLPGAAAQERWDRLSSRNWSPEGRLGFTGAIGGASALRVLDAEGSTDERAAWITGNGITYLADQGTDYSPKEKKNIAIIIGNSMREVEEHATNSSTQETSPFYSQFPAGLQGDHSADISKLTGIVGSDDAALTTLSNAAGRHSTARTQAIIDAYPRAILGDGSDMDGTLKDGARRDGQLLGFISQSAIDSRSLQDKQTEIVSSSILGGFSAGLSAVPHPAAQGMSVGISAITPGLTEASNNAALSRIETVKDMETESKTAINQSMIAQLANNDRLPDGAYINHDDPPVDYSTKFDWMGPDHRIDIESVMGSEKNQKDFNAWMADPSIPAAELMDLFEGGIKDGKNTASE</sequence>
<dbReference type="InterPro" id="IPR046701">
    <property type="entry name" value="DUF6571"/>
</dbReference>
<accession>A0ABN6K4W4</accession>
<evidence type="ECO:0000259" key="2">
    <source>
        <dbReference type="Pfam" id="PF20211"/>
    </source>
</evidence>
<feature type="region of interest" description="Disordered" evidence="1">
    <location>
        <begin position="18"/>
        <end position="43"/>
    </location>
</feature>
<dbReference type="RefSeq" id="WP_223906755.1">
    <property type="nucleotide sequence ID" value="NZ_AP025017.1"/>
</dbReference>
<gene>
    <name evidence="3" type="ORF">MANAM107_14490</name>
</gene>
<evidence type="ECO:0000313" key="3">
    <source>
        <dbReference type="EMBL" id="BDA64615.1"/>
    </source>
</evidence>
<name>A0ABN6K4W4_9ACTO</name>
<protein>
    <recommendedName>
        <fullName evidence="2">DUF6571 domain-containing protein</fullName>
    </recommendedName>
</protein>
<evidence type="ECO:0000313" key="4">
    <source>
        <dbReference type="Proteomes" id="UP000824496"/>
    </source>
</evidence>
<organism evidence="3 4">
    <name type="scientific">Actinomyces capricornis</name>
    <dbReference type="NCBI Taxonomy" id="2755559"/>
    <lineage>
        <taxon>Bacteria</taxon>
        <taxon>Bacillati</taxon>
        <taxon>Actinomycetota</taxon>
        <taxon>Actinomycetes</taxon>
        <taxon>Actinomycetales</taxon>
        <taxon>Actinomycetaceae</taxon>
        <taxon>Actinomyces</taxon>
    </lineage>
</organism>
<dbReference type="Pfam" id="PF20211">
    <property type="entry name" value="DUF6571"/>
    <property type="match status" value="2"/>
</dbReference>
<reference evidence="3 4" key="1">
    <citation type="submission" date="2021-08" db="EMBL/GenBank/DDBJ databases">
        <title>Whole genome sequence of novel Actinomyces species strain MAS-1.</title>
        <authorList>
            <person name="Saito M."/>
            <person name="Kuwahara N."/>
            <person name="Takizawa T."/>
            <person name="Gotouda H."/>
            <person name="Ochiai T."/>
        </authorList>
    </citation>
    <scope>NUCLEOTIDE SEQUENCE [LARGE SCALE GENOMIC DNA]</scope>
    <source>
        <strain evidence="3 4">MAS-1</strain>
    </source>
</reference>
<evidence type="ECO:0000256" key="1">
    <source>
        <dbReference type="SAM" id="MobiDB-lite"/>
    </source>
</evidence>
<feature type="compositionally biased region" description="Basic and acidic residues" evidence="1">
    <location>
        <begin position="18"/>
        <end position="32"/>
    </location>
</feature>
<dbReference type="EMBL" id="AP025017">
    <property type="protein sequence ID" value="BDA64615.1"/>
    <property type="molecule type" value="Genomic_DNA"/>
</dbReference>
<dbReference type="Proteomes" id="UP000824496">
    <property type="component" value="Chromosome"/>
</dbReference>
<feature type="domain" description="DUF6571" evidence="2">
    <location>
        <begin position="1"/>
        <end position="233"/>
    </location>
</feature>
<keyword evidence="4" id="KW-1185">Reference proteome</keyword>
<proteinExistence type="predicted"/>
<feature type="domain" description="DUF6571" evidence="2">
    <location>
        <begin position="263"/>
        <end position="601"/>
    </location>
</feature>